<protein>
    <submittedName>
        <fullName evidence="1">Uncharacterized protein</fullName>
    </submittedName>
</protein>
<evidence type="ECO:0000313" key="2">
    <source>
        <dbReference type="Proteomes" id="UP000288805"/>
    </source>
</evidence>
<accession>A0A438GHX0</accession>
<dbReference type="AlphaFoldDB" id="A0A438GHX0"/>
<gene>
    <name evidence="1" type="ORF">CK203_059190</name>
</gene>
<organism evidence="1 2">
    <name type="scientific">Vitis vinifera</name>
    <name type="common">Grape</name>
    <dbReference type="NCBI Taxonomy" id="29760"/>
    <lineage>
        <taxon>Eukaryota</taxon>
        <taxon>Viridiplantae</taxon>
        <taxon>Streptophyta</taxon>
        <taxon>Embryophyta</taxon>
        <taxon>Tracheophyta</taxon>
        <taxon>Spermatophyta</taxon>
        <taxon>Magnoliopsida</taxon>
        <taxon>eudicotyledons</taxon>
        <taxon>Gunneridae</taxon>
        <taxon>Pentapetalae</taxon>
        <taxon>rosids</taxon>
        <taxon>Vitales</taxon>
        <taxon>Vitaceae</taxon>
        <taxon>Viteae</taxon>
        <taxon>Vitis</taxon>
    </lineage>
</organism>
<sequence length="281" mass="31059">MHSVKTEDAMRGPLSMILKDGKTMLFLENVTNNDSGKVEEQIGGCGVVKRSLAPKIQNGIPTSLRAASISLQPSIGGKAESDQIPEQIADGVLVCSQETKMYFQVHDSGGDGGSTETVEGESHARLGKNVRKGVFGVESKTFEVEVEERRGRLQATIVERKGGISSWWVREWKENERKYSLTRDYNRGGCFLRLGVADLERKRFSIFIPKGRGAKGGWASMVETLRSLGCEDGRIKSQKEDESRSKPNMAKTYAEVTNMARGKERTAVINIIDLCLSKNKK</sequence>
<evidence type="ECO:0000313" key="1">
    <source>
        <dbReference type="EMBL" id="RVW71809.1"/>
    </source>
</evidence>
<dbReference type="Proteomes" id="UP000288805">
    <property type="component" value="Unassembled WGS sequence"/>
</dbReference>
<reference evidence="1 2" key="1">
    <citation type="journal article" date="2018" name="PLoS Genet.">
        <title>Population sequencing reveals clonal diversity and ancestral inbreeding in the grapevine cultivar Chardonnay.</title>
        <authorList>
            <person name="Roach M.J."/>
            <person name="Johnson D.L."/>
            <person name="Bohlmann J."/>
            <person name="van Vuuren H.J."/>
            <person name="Jones S.J."/>
            <person name="Pretorius I.S."/>
            <person name="Schmidt S.A."/>
            <person name="Borneman A.R."/>
        </authorList>
    </citation>
    <scope>NUCLEOTIDE SEQUENCE [LARGE SCALE GENOMIC DNA]</scope>
    <source>
        <strain evidence="2">cv. Chardonnay</strain>
        <tissue evidence="1">Leaf</tissue>
    </source>
</reference>
<dbReference type="EMBL" id="QGNW01000429">
    <property type="protein sequence ID" value="RVW71809.1"/>
    <property type="molecule type" value="Genomic_DNA"/>
</dbReference>
<proteinExistence type="predicted"/>
<comment type="caution">
    <text evidence="1">The sequence shown here is derived from an EMBL/GenBank/DDBJ whole genome shotgun (WGS) entry which is preliminary data.</text>
</comment>
<name>A0A438GHX0_VITVI</name>